<dbReference type="GO" id="GO:0055085">
    <property type="term" value="P:transmembrane transport"/>
    <property type="evidence" value="ECO:0007669"/>
    <property type="project" value="InterPro"/>
</dbReference>
<reference evidence="10 11" key="1">
    <citation type="submission" date="2019-08" db="EMBL/GenBank/DDBJ databases">
        <title>Bradyrhizobium hipponensis sp. nov., a rhizobium isolated from a Lupinus angustifolius root nodule in Tunisia.</title>
        <authorList>
            <person name="Off K."/>
            <person name="Rejili M."/>
            <person name="Mars M."/>
            <person name="Brachmann A."/>
            <person name="Marin M."/>
        </authorList>
    </citation>
    <scope>NUCLEOTIDE SEQUENCE [LARGE SCALE GENOMIC DNA]</scope>
    <source>
        <strain evidence="10 11">CTAW11</strain>
    </source>
</reference>
<keyword evidence="4" id="KW-0997">Cell inner membrane</keyword>
<dbReference type="AlphaFoldDB" id="A0A5S4VYX5"/>
<feature type="domain" description="ABC transmembrane type-1" evidence="9">
    <location>
        <begin position="82"/>
        <end position="270"/>
    </location>
</feature>
<dbReference type="EMBL" id="VSSR01000087">
    <property type="protein sequence ID" value="TYL72255.1"/>
    <property type="molecule type" value="Genomic_DNA"/>
</dbReference>
<dbReference type="Pfam" id="PF00528">
    <property type="entry name" value="BPD_transp_1"/>
    <property type="match status" value="1"/>
</dbReference>
<protein>
    <submittedName>
        <fullName evidence="10">ABC transporter permease</fullName>
    </submittedName>
</protein>
<dbReference type="CDD" id="cd06261">
    <property type="entry name" value="TM_PBP2"/>
    <property type="match status" value="1"/>
</dbReference>
<proteinExistence type="inferred from homology"/>
<evidence type="ECO:0000256" key="8">
    <source>
        <dbReference type="RuleBase" id="RU363032"/>
    </source>
</evidence>
<dbReference type="InterPro" id="IPR000515">
    <property type="entry name" value="MetI-like"/>
</dbReference>
<comment type="caution">
    <text evidence="10">The sequence shown here is derived from an EMBL/GenBank/DDBJ whole genome shotgun (WGS) entry which is preliminary data.</text>
</comment>
<evidence type="ECO:0000259" key="9">
    <source>
        <dbReference type="PROSITE" id="PS50928"/>
    </source>
</evidence>
<evidence type="ECO:0000313" key="10">
    <source>
        <dbReference type="EMBL" id="TYL72255.1"/>
    </source>
</evidence>
<keyword evidence="11" id="KW-1185">Reference proteome</keyword>
<dbReference type="PROSITE" id="PS50928">
    <property type="entry name" value="ABC_TM1"/>
    <property type="match status" value="1"/>
</dbReference>
<evidence type="ECO:0000256" key="2">
    <source>
        <dbReference type="ARBA" id="ARBA00022448"/>
    </source>
</evidence>
<keyword evidence="3" id="KW-1003">Cell membrane</keyword>
<evidence type="ECO:0000256" key="7">
    <source>
        <dbReference type="ARBA" id="ARBA00023136"/>
    </source>
</evidence>
<feature type="transmembrane region" description="Helical" evidence="8">
    <location>
        <begin position="194"/>
        <end position="216"/>
    </location>
</feature>
<dbReference type="PANTHER" id="PTHR43357:SF4">
    <property type="entry name" value="INNER MEMBRANE ABC TRANSPORTER PERMEASE PROTEIN YDCV"/>
    <property type="match status" value="1"/>
</dbReference>
<evidence type="ECO:0000256" key="1">
    <source>
        <dbReference type="ARBA" id="ARBA00004429"/>
    </source>
</evidence>
<evidence type="ECO:0000256" key="5">
    <source>
        <dbReference type="ARBA" id="ARBA00022692"/>
    </source>
</evidence>
<evidence type="ECO:0000256" key="6">
    <source>
        <dbReference type="ARBA" id="ARBA00022989"/>
    </source>
</evidence>
<evidence type="ECO:0000313" key="11">
    <source>
        <dbReference type="Proteomes" id="UP000324853"/>
    </source>
</evidence>
<keyword evidence="7 8" id="KW-0472">Membrane</keyword>
<dbReference type="GO" id="GO:0005886">
    <property type="term" value="C:plasma membrane"/>
    <property type="evidence" value="ECO:0007669"/>
    <property type="project" value="UniProtKB-SubCell"/>
</dbReference>
<dbReference type="OrthoDB" id="9782004at2"/>
<evidence type="ECO:0000256" key="3">
    <source>
        <dbReference type="ARBA" id="ARBA00022475"/>
    </source>
</evidence>
<accession>A0A5S4VYX5</accession>
<comment type="similarity">
    <text evidence="8">Belongs to the binding-protein-dependent transport system permease family.</text>
</comment>
<comment type="subcellular location">
    <subcellularLocation>
        <location evidence="1">Cell inner membrane</location>
        <topology evidence="1">Multi-pass membrane protein</topology>
    </subcellularLocation>
    <subcellularLocation>
        <location evidence="8">Cell membrane</location>
        <topology evidence="8">Multi-pass membrane protein</topology>
    </subcellularLocation>
</comment>
<gene>
    <name evidence="10" type="ORF">FXB38_38830</name>
</gene>
<feature type="transmembrane region" description="Helical" evidence="8">
    <location>
        <begin position="251"/>
        <end position="270"/>
    </location>
</feature>
<dbReference type="SUPFAM" id="SSF161098">
    <property type="entry name" value="MetI-like"/>
    <property type="match status" value="1"/>
</dbReference>
<dbReference type="Proteomes" id="UP000324853">
    <property type="component" value="Unassembled WGS sequence"/>
</dbReference>
<feature type="transmembrane region" description="Helical" evidence="8">
    <location>
        <begin position="33"/>
        <end position="52"/>
    </location>
</feature>
<keyword evidence="5 8" id="KW-0812">Transmembrane</keyword>
<dbReference type="PANTHER" id="PTHR43357">
    <property type="entry name" value="INNER MEMBRANE ABC TRANSPORTER PERMEASE PROTEIN YDCV"/>
    <property type="match status" value="1"/>
</dbReference>
<organism evidence="10 11">
    <name type="scientific">Bradyrhizobium cytisi</name>
    <dbReference type="NCBI Taxonomy" id="515489"/>
    <lineage>
        <taxon>Bacteria</taxon>
        <taxon>Pseudomonadati</taxon>
        <taxon>Pseudomonadota</taxon>
        <taxon>Alphaproteobacteria</taxon>
        <taxon>Hyphomicrobiales</taxon>
        <taxon>Nitrobacteraceae</taxon>
        <taxon>Bradyrhizobium</taxon>
    </lineage>
</organism>
<keyword evidence="2 8" id="KW-0813">Transport</keyword>
<feature type="transmembrane region" description="Helical" evidence="8">
    <location>
        <begin position="150"/>
        <end position="173"/>
    </location>
</feature>
<keyword evidence="6 8" id="KW-1133">Transmembrane helix</keyword>
<feature type="transmembrane region" description="Helical" evidence="8">
    <location>
        <begin position="120"/>
        <end position="144"/>
    </location>
</feature>
<dbReference type="Gene3D" id="1.10.3720.10">
    <property type="entry name" value="MetI-like"/>
    <property type="match status" value="1"/>
</dbReference>
<evidence type="ECO:0000256" key="4">
    <source>
        <dbReference type="ARBA" id="ARBA00022519"/>
    </source>
</evidence>
<name>A0A5S4VYX5_9BRAD</name>
<dbReference type="InterPro" id="IPR035906">
    <property type="entry name" value="MetI-like_sf"/>
</dbReference>
<sequence>MRWLLRVSPSGDESMRADLIDRLMAVSGTLIRALVYLMLASPAILVVLSSFTSSDTMNFPPMGFSLRWYKVAFANELFMAALWTSTYVAVLVAIVALLVGFAGAFAMNRFSFRGKAFLQGLAFSPLVVPAVVLGIGLLQLFAWLDLTQTMYPLLLGHLVLTIPYVVRTILASLTLHDQQLEQAAMNLRATPFRVIRRITLPLIMPGLLSASIFAFVTSFGNVTVSSFLTYGGHVTLPVQIFAYVDTSYDPLVAAVSSLMIVVTLVVILTIERLIGAERLA</sequence>
<feature type="transmembrane region" description="Helical" evidence="8">
    <location>
        <begin position="87"/>
        <end position="108"/>
    </location>
</feature>